<keyword evidence="9" id="KW-1185">Reference proteome</keyword>
<dbReference type="InterPro" id="IPR007016">
    <property type="entry name" value="O-antigen_ligase-rel_domated"/>
</dbReference>
<evidence type="ECO:0000313" key="8">
    <source>
        <dbReference type="EMBL" id="GAA2144277.1"/>
    </source>
</evidence>
<feature type="transmembrane region" description="Helical" evidence="6">
    <location>
        <begin position="375"/>
        <end position="394"/>
    </location>
</feature>
<evidence type="ECO:0000256" key="3">
    <source>
        <dbReference type="ARBA" id="ARBA00022989"/>
    </source>
</evidence>
<feature type="transmembrane region" description="Helical" evidence="6">
    <location>
        <begin position="415"/>
        <end position="433"/>
    </location>
</feature>
<feature type="transmembrane region" description="Helical" evidence="6">
    <location>
        <begin position="161"/>
        <end position="181"/>
    </location>
</feature>
<evidence type="ECO:0000256" key="1">
    <source>
        <dbReference type="ARBA" id="ARBA00004141"/>
    </source>
</evidence>
<keyword evidence="3 6" id="KW-1133">Transmembrane helix</keyword>
<dbReference type="EMBL" id="BAAAMR010000038">
    <property type="protein sequence ID" value="GAA2144277.1"/>
    <property type="molecule type" value="Genomic_DNA"/>
</dbReference>
<comment type="caution">
    <text evidence="8">The sequence shown here is derived from an EMBL/GenBank/DDBJ whole genome shotgun (WGS) entry which is preliminary data.</text>
</comment>
<sequence length="481" mass="51822">MTALIPTRSGRRARRAVPPREAPAEAPPAAPPEPGGTAGPEPPALRRRWPLTSVALVLGIASLPMLMPAGLPPGPGNTGLPDLALIGLSTVTLLWAGTGRLPVRWPFLIPTLMTIIAGGIAAVVNQAGTLTLVKDLFVLMWAVSIANLGRDPRMLRLALRAFVVIGTFYAVVEILGMLLGIEAMSGKQLDGERAMFTFGDANYASNWFICVFFIVRATRYPRKTWHRWTVCAVILVAEGLTGSNGGLLALCVALLLGYLFRLFREGKAHHALAVGALAFLIAGTGVAVVTAVNVQPYLDQASQMSPVLRDSIGRTTGESTESRSSVNAATVQMLEEQTRPWGIGPNQTRPQMLARQYGYVREAHNDYIAAVLERGFLGGVALITLLFVLIQRCVRIARRGALTPRYAALVPHPEMFGALLAVFLVSALFYQTLHYRHGWAFFGLVAALDLFGRRAAPEGRPPGTRTRSRTADDPDPAEGAR</sequence>
<feature type="region of interest" description="Disordered" evidence="5">
    <location>
        <begin position="456"/>
        <end position="481"/>
    </location>
</feature>
<feature type="transmembrane region" description="Helical" evidence="6">
    <location>
        <begin position="105"/>
        <end position="124"/>
    </location>
</feature>
<keyword evidence="2 6" id="KW-0812">Transmembrane</keyword>
<evidence type="ECO:0000256" key="6">
    <source>
        <dbReference type="SAM" id="Phobius"/>
    </source>
</evidence>
<feature type="transmembrane region" description="Helical" evidence="6">
    <location>
        <begin position="201"/>
        <end position="218"/>
    </location>
</feature>
<accession>A0ABN2ZLX7</accession>
<feature type="domain" description="O-antigen ligase-related" evidence="7">
    <location>
        <begin position="231"/>
        <end position="383"/>
    </location>
</feature>
<dbReference type="Proteomes" id="UP001501020">
    <property type="component" value="Unassembled WGS sequence"/>
</dbReference>
<proteinExistence type="predicted"/>
<evidence type="ECO:0000256" key="2">
    <source>
        <dbReference type="ARBA" id="ARBA00022692"/>
    </source>
</evidence>
<comment type="subcellular location">
    <subcellularLocation>
        <location evidence="1">Membrane</location>
        <topology evidence="1">Multi-pass membrane protein</topology>
    </subcellularLocation>
</comment>
<evidence type="ECO:0000256" key="5">
    <source>
        <dbReference type="SAM" id="MobiDB-lite"/>
    </source>
</evidence>
<dbReference type="Pfam" id="PF04932">
    <property type="entry name" value="Wzy_C"/>
    <property type="match status" value="1"/>
</dbReference>
<reference evidence="8 9" key="1">
    <citation type="journal article" date="2019" name="Int. J. Syst. Evol. Microbiol.">
        <title>The Global Catalogue of Microorganisms (GCM) 10K type strain sequencing project: providing services to taxonomists for standard genome sequencing and annotation.</title>
        <authorList>
            <consortium name="The Broad Institute Genomics Platform"/>
            <consortium name="The Broad Institute Genome Sequencing Center for Infectious Disease"/>
            <person name="Wu L."/>
            <person name="Ma J."/>
        </authorList>
    </citation>
    <scope>NUCLEOTIDE SEQUENCE [LARGE SCALE GENOMIC DNA]</scope>
    <source>
        <strain evidence="8 9">JCM 13850</strain>
    </source>
</reference>
<protein>
    <recommendedName>
        <fullName evidence="7">O-antigen ligase-related domain-containing protein</fullName>
    </recommendedName>
</protein>
<dbReference type="RefSeq" id="WP_344270012.1">
    <property type="nucleotide sequence ID" value="NZ_BAAAMR010000038.1"/>
</dbReference>
<organism evidence="8 9">
    <name type="scientific">Actinomadura napierensis</name>
    <dbReference type="NCBI Taxonomy" id="267854"/>
    <lineage>
        <taxon>Bacteria</taxon>
        <taxon>Bacillati</taxon>
        <taxon>Actinomycetota</taxon>
        <taxon>Actinomycetes</taxon>
        <taxon>Streptosporangiales</taxon>
        <taxon>Thermomonosporaceae</taxon>
        <taxon>Actinomadura</taxon>
    </lineage>
</organism>
<dbReference type="PANTHER" id="PTHR37422">
    <property type="entry name" value="TEICHURONIC ACID BIOSYNTHESIS PROTEIN TUAE"/>
    <property type="match status" value="1"/>
</dbReference>
<gene>
    <name evidence="8" type="ORF">GCM10009727_43910</name>
</gene>
<dbReference type="PANTHER" id="PTHR37422:SF13">
    <property type="entry name" value="LIPOPOLYSACCHARIDE BIOSYNTHESIS PROTEIN PA4999-RELATED"/>
    <property type="match status" value="1"/>
</dbReference>
<evidence type="ECO:0000313" key="9">
    <source>
        <dbReference type="Proteomes" id="UP001501020"/>
    </source>
</evidence>
<name>A0ABN2ZLX7_9ACTN</name>
<evidence type="ECO:0000259" key="7">
    <source>
        <dbReference type="Pfam" id="PF04932"/>
    </source>
</evidence>
<evidence type="ECO:0000256" key="4">
    <source>
        <dbReference type="ARBA" id="ARBA00023136"/>
    </source>
</evidence>
<feature type="compositionally biased region" description="Pro residues" evidence="5">
    <location>
        <begin position="25"/>
        <end position="34"/>
    </location>
</feature>
<feature type="transmembrane region" description="Helical" evidence="6">
    <location>
        <begin position="271"/>
        <end position="294"/>
    </location>
</feature>
<feature type="region of interest" description="Disordered" evidence="5">
    <location>
        <begin position="1"/>
        <end position="44"/>
    </location>
</feature>
<keyword evidence="4 6" id="KW-0472">Membrane</keyword>
<dbReference type="InterPro" id="IPR051533">
    <property type="entry name" value="WaaL-like"/>
</dbReference>
<feature type="transmembrane region" description="Helical" evidence="6">
    <location>
        <begin position="49"/>
        <end position="67"/>
    </location>
</feature>